<evidence type="ECO:0000256" key="1">
    <source>
        <dbReference type="SAM" id="SignalP"/>
    </source>
</evidence>
<reference evidence="2 3" key="1">
    <citation type="journal article" date="2018" name="Science">
        <title>The opium poppy genome and morphinan production.</title>
        <authorList>
            <person name="Guo L."/>
            <person name="Winzer T."/>
            <person name="Yang X."/>
            <person name="Li Y."/>
            <person name="Ning Z."/>
            <person name="He Z."/>
            <person name="Teodor R."/>
            <person name="Lu Y."/>
            <person name="Bowser T.A."/>
            <person name="Graham I.A."/>
            <person name="Ye K."/>
        </authorList>
    </citation>
    <scope>NUCLEOTIDE SEQUENCE [LARGE SCALE GENOMIC DNA]</scope>
    <source>
        <strain evidence="3">cv. HN1</strain>
        <tissue evidence="2">Leaves</tissue>
    </source>
</reference>
<name>A0A4Y7JQJ4_PAPSO</name>
<evidence type="ECO:0000313" key="3">
    <source>
        <dbReference type="Proteomes" id="UP000316621"/>
    </source>
</evidence>
<dbReference type="EMBL" id="CM010719">
    <property type="protein sequence ID" value="RZC62987.1"/>
    <property type="molecule type" value="Genomic_DNA"/>
</dbReference>
<protein>
    <submittedName>
        <fullName evidence="2">Uncharacterized protein</fullName>
    </submittedName>
</protein>
<sequence>MGKISMFVSFFLFVLIAMPAASSTSSRTMLEKDARTERCPNTPSCDDNVEQCEEPTNCPRIRCRQGLVLYRECCECPKCCSRR</sequence>
<accession>A0A4Y7JQJ4</accession>
<proteinExistence type="predicted"/>
<dbReference type="Proteomes" id="UP000316621">
    <property type="component" value="Chromosome 5"/>
</dbReference>
<organism evidence="2 3">
    <name type="scientific">Papaver somniferum</name>
    <name type="common">Opium poppy</name>
    <dbReference type="NCBI Taxonomy" id="3469"/>
    <lineage>
        <taxon>Eukaryota</taxon>
        <taxon>Viridiplantae</taxon>
        <taxon>Streptophyta</taxon>
        <taxon>Embryophyta</taxon>
        <taxon>Tracheophyta</taxon>
        <taxon>Spermatophyta</taxon>
        <taxon>Magnoliopsida</taxon>
        <taxon>Ranunculales</taxon>
        <taxon>Papaveraceae</taxon>
        <taxon>Papaveroideae</taxon>
        <taxon>Papaver</taxon>
    </lineage>
</organism>
<dbReference type="Gramene" id="RZC62987">
    <property type="protein sequence ID" value="RZC62987"/>
    <property type="gene ID" value="C5167_024762"/>
</dbReference>
<evidence type="ECO:0000313" key="2">
    <source>
        <dbReference type="EMBL" id="RZC62987.1"/>
    </source>
</evidence>
<gene>
    <name evidence="2" type="ORF">C5167_024762</name>
</gene>
<keyword evidence="1" id="KW-0732">Signal</keyword>
<feature type="signal peptide" evidence="1">
    <location>
        <begin position="1"/>
        <end position="23"/>
    </location>
</feature>
<feature type="chain" id="PRO_5021247548" evidence="1">
    <location>
        <begin position="24"/>
        <end position="83"/>
    </location>
</feature>
<keyword evidence="3" id="KW-1185">Reference proteome</keyword>
<dbReference type="AlphaFoldDB" id="A0A4Y7JQJ4"/>